<feature type="transmembrane region" description="Helical" evidence="5">
    <location>
        <begin position="896"/>
        <end position="914"/>
    </location>
</feature>
<keyword evidence="4" id="KW-0460">Magnesium</keyword>
<evidence type="ECO:0000313" key="9">
    <source>
        <dbReference type="Proteomes" id="UP001318860"/>
    </source>
</evidence>
<organism evidence="8 9">
    <name type="scientific">Rehmannia glutinosa</name>
    <name type="common">Chinese foxglove</name>
    <dbReference type="NCBI Taxonomy" id="99300"/>
    <lineage>
        <taxon>Eukaryota</taxon>
        <taxon>Viridiplantae</taxon>
        <taxon>Streptophyta</taxon>
        <taxon>Embryophyta</taxon>
        <taxon>Tracheophyta</taxon>
        <taxon>Spermatophyta</taxon>
        <taxon>Magnoliopsida</taxon>
        <taxon>eudicotyledons</taxon>
        <taxon>Gunneridae</taxon>
        <taxon>Pentapetalae</taxon>
        <taxon>asterids</taxon>
        <taxon>lamiids</taxon>
        <taxon>Lamiales</taxon>
        <taxon>Orobanchaceae</taxon>
        <taxon>Rehmannieae</taxon>
        <taxon>Rehmannia</taxon>
    </lineage>
</organism>
<feature type="transmembrane region" description="Helical" evidence="5">
    <location>
        <begin position="864"/>
        <end position="884"/>
    </location>
</feature>
<dbReference type="InterPro" id="IPR036412">
    <property type="entry name" value="HAD-like_sf"/>
</dbReference>
<evidence type="ECO:0000256" key="4">
    <source>
        <dbReference type="ARBA" id="ARBA00022842"/>
    </source>
</evidence>
<keyword evidence="9" id="KW-1185">Reference proteome</keyword>
<feature type="transmembrane region" description="Helical" evidence="5">
    <location>
        <begin position="1039"/>
        <end position="1058"/>
    </location>
</feature>
<keyword evidence="2" id="KW-0479">Metal-binding</keyword>
<gene>
    <name evidence="8" type="ORF">DH2020_041484</name>
</gene>
<dbReference type="PANTHER" id="PTHR24093:SF369">
    <property type="entry name" value="CALCIUM-TRANSPORTING ATPASE"/>
    <property type="match status" value="1"/>
</dbReference>
<keyword evidence="3" id="KW-0106">Calcium</keyword>
<dbReference type="InterPro" id="IPR023298">
    <property type="entry name" value="ATPase_P-typ_TM_dom_sf"/>
</dbReference>
<dbReference type="SUPFAM" id="SSF56784">
    <property type="entry name" value="HAD-like"/>
    <property type="match status" value="1"/>
</dbReference>
<comment type="caution">
    <text evidence="8">The sequence shown here is derived from an EMBL/GenBank/DDBJ whole genome shotgun (WGS) entry which is preliminary data.</text>
</comment>
<evidence type="ECO:0000259" key="6">
    <source>
        <dbReference type="Pfam" id="PF00122"/>
    </source>
</evidence>
<keyword evidence="5" id="KW-0812">Transmembrane</keyword>
<dbReference type="SUPFAM" id="SSF81660">
    <property type="entry name" value="Metal cation-transporting ATPase, ATP-binding domain N"/>
    <property type="match status" value="1"/>
</dbReference>
<accession>A0ABR0UR71</accession>
<feature type="domain" description="P-type ATPase A" evidence="6">
    <location>
        <begin position="302"/>
        <end position="396"/>
    </location>
</feature>
<sequence>MITKYFTCCDVPNSITKDINKLKMKLHHCLVNGPIKLRRKMSESVENASFDLEAQQSLLVNDVDDPETSNCSSNARKNNLLRTSILFFRSAEIFKLGANNYYSTDITSLSSSSTSPTYSSITTTPDLQGSGVVAALEISADEEDIIISAQSGYELQNIQQRKNITEIVKKKNLADLHKFGGVRGVAEALNTDIENGISSPREICQCKPTQIYQFLLTLFLSFLAACNNYTIFLLSCAAILSLGFGIKEEGMHFGWFNGAVLLSNVFIIVICTTIHKCWENLSNNKLENSWHSKGKKIPYVLTVRGDGDFQFVREIDLRVGDIVILRKGDQIPADGLFISSTGDQPLELDDGSVKSITIDENNPFLFYGSRVINGNAKMLVTSMHVDTVWGEMMSQAKLEHGENYCKFEYYLHNLMLFLRYEAGKLDDERRYKPESKGEPTRVKTITDAIIGIITGTKGTARVLTTLLSVSLLGIMEGMPLVISIAAIIWSAKTLAHKASERDYLACVKMASVTVICTDKFGGLTEKGKEIDKFYVGQEFVSESCVVASQVLEGLCDAIGTIFLIPQNDLCESALAPVISWAEAVLGMRRESVIEQCKMIDYKGHNPLEERCQVLMEKNGNERFLHCNGLPRDILSLCTHQYNINGEIQIIDEGKKQTLEKTIGHMLAEEAGVIAYACKHVKDFDDEASVEPNDLIFLAMISLKDTKMEDTKEAVSILMDGGIKTILASADDVTVLETIGRNCGLIAPDSDDHLVLTGEEFRNLSDDEKMDKLDKICIMGNCIPSDKILLINCLRKKGHVVALLAQRTIDAPALKQADIGLTFGTWSSEVARECCDISIWDCNCFSFLVNVIKSGRCFRDNVRKFVQLQLIITISVSLINFTAILSLGDAPITAVQLFWLNIVVALIGGLALLTAPCTKTTLLSTVPIESSAKMITKAMWRNIAIQASYQTTIFLTIQHKGHAMLGTIEGGRIKQITYNGFFLCQLFNIFIAREPEKKNIFSGLFRSNRRFWAALVLFLVCQAVFSMAERVIGSSSGLNLKLWGVCLLIGLVSWLLDWAGKSASNFSAWWAEDDQCRIWIFNSITCPLTENEPTLRPFNLLRVS</sequence>
<dbReference type="InterPro" id="IPR059000">
    <property type="entry name" value="ATPase_P-type_domA"/>
</dbReference>
<dbReference type="Gene3D" id="1.20.1110.10">
    <property type="entry name" value="Calcium-transporting ATPase, transmembrane domain"/>
    <property type="match status" value="1"/>
</dbReference>
<keyword evidence="5" id="KW-1133">Transmembrane helix</keyword>
<dbReference type="InterPro" id="IPR023299">
    <property type="entry name" value="ATPase_P-typ_cyto_dom_N"/>
</dbReference>
<proteinExistence type="predicted"/>
<evidence type="ECO:0008006" key="10">
    <source>
        <dbReference type="Google" id="ProtNLM"/>
    </source>
</evidence>
<dbReference type="PRINTS" id="PR00119">
    <property type="entry name" value="CATATPASE"/>
</dbReference>
<feature type="transmembrane region" description="Helical" evidence="5">
    <location>
        <begin position="1010"/>
        <end position="1027"/>
    </location>
</feature>
<evidence type="ECO:0000313" key="8">
    <source>
        <dbReference type="EMBL" id="KAK6124771.1"/>
    </source>
</evidence>
<dbReference type="SUPFAM" id="SSF81653">
    <property type="entry name" value="Calcium ATPase, transduction domain A"/>
    <property type="match status" value="1"/>
</dbReference>
<dbReference type="Gene3D" id="2.70.150.10">
    <property type="entry name" value="Calcium-transporting ATPase, cytoplasmic transduction domain A"/>
    <property type="match status" value="1"/>
</dbReference>
<dbReference type="SUPFAM" id="SSF81665">
    <property type="entry name" value="Calcium ATPase, transmembrane domain M"/>
    <property type="match status" value="1"/>
</dbReference>
<dbReference type="Gene3D" id="3.40.1110.10">
    <property type="entry name" value="Calcium-transporting ATPase, cytoplasmic domain N"/>
    <property type="match status" value="1"/>
</dbReference>
<dbReference type="Pfam" id="PF00689">
    <property type="entry name" value="Cation_ATPase_C"/>
    <property type="match status" value="1"/>
</dbReference>
<dbReference type="InterPro" id="IPR006068">
    <property type="entry name" value="ATPase_P-typ_cation-transptr_C"/>
</dbReference>
<evidence type="ECO:0000259" key="7">
    <source>
        <dbReference type="Pfam" id="PF00689"/>
    </source>
</evidence>
<comment type="subcellular location">
    <subcellularLocation>
        <location evidence="1">Endomembrane system</location>
        <topology evidence="1">Multi-pass membrane protein</topology>
    </subcellularLocation>
</comment>
<feature type="transmembrane region" description="Helical" evidence="5">
    <location>
        <begin position="466"/>
        <end position="491"/>
    </location>
</feature>
<dbReference type="Pfam" id="PF13246">
    <property type="entry name" value="Cation_ATPase"/>
    <property type="match status" value="1"/>
</dbReference>
<evidence type="ECO:0000256" key="5">
    <source>
        <dbReference type="SAM" id="Phobius"/>
    </source>
</evidence>
<feature type="transmembrane region" description="Helical" evidence="5">
    <location>
        <begin position="214"/>
        <end position="242"/>
    </location>
</feature>
<feature type="domain" description="Cation-transporting P-type ATPase C-terminal" evidence="7">
    <location>
        <begin position="889"/>
        <end position="1060"/>
    </location>
</feature>
<reference evidence="8 9" key="1">
    <citation type="journal article" date="2021" name="Comput. Struct. Biotechnol. J.">
        <title>De novo genome assembly of the potent medicinal plant Rehmannia glutinosa using nanopore technology.</title>
        <authorList>
            <person name="Ma L."/>
            <person name="Dong C."/>
            <person name="Song C."/>
            <person name="Wang X."/>
            <person name="Zheng X."/>
            <person name="Niu Y."/>
            <person name="Chen S."/>
            <person name="Feng W."/>
        </authorList>
    </citation>
    <scope>NUCLEOTIDE SEQUENCE [LARGE SCALE GENOMIC DNA]</scope>
    <source>
        <strain evidence="8">DH-2019</strain>
    </source>
</reference>
<feature type="transmembrane region" description="Helical" evidence="5">
    <location>
        <begin position="254"/>
        <end position="275"/>
    </location>
</feature>
<dbReference type="Pfam" id="PF00122">
    <property type="entry name" value="E1-E2_ATPase"/>
    <property type="match status" value="1"/>
</dbReference>
<dbReference type="InterPro" id="IPR008250">
    <property type="entry name" value="ATPase_P-typ_transduc_dom_A_sf"/>
</dbReference>
<dbReference type="EMBL" id="JABTTQ020002304">
    <property type="protein sequence ID" value="KAK6124771.1"/>
    <property type="molecule type" value="Genomic_DNA"/>
</dbReference>
<dbReference type="Proteomes" id="UP001318860">
    <property type="component" value="Unassembled WGS sequence"/>
</dbReference>
<evidence type="ECO:0000256" key="1">
    <source>
        <dbReference type="ARBA" id="ARBA00004127"/>
    </source>
</evidence>
<keyword evidence="5" id="KW-0472">Membrane</keyword>
<dbReference type="PANTHER" id="PTHR24093">
    <property type="entry name" value="CATION TRANSPORTING ATPASE"/>
    <property type="match status" value="1"/>
</dbReference>
<evidence type="ECO:0000256" key="2">
    <source>
        <dbReference type="ARBA" id="ARBA00022723"/>
    </source>
</evidence>
<name>A0ABR0UR71_REHGL</name>
<evidence type="ECO:0000256" key="3">
    <source>
        <dbReference type="ARBA" id="ARBA00022837"/>
    </source>
</evidence>
<protein>
    <recommendedName>
        <fullName evidence="10">Calcium-transporting ATPase</fullName>
    </recommendedName>
</protein>